<protein>
    <submittedName>
        <fullName evidence="1">Uncharacterized protein</fullName>
    </submittedName>
</protein>
<name>X1VFV4_9ZZZZ</name>
<dbReference type="EMBL" id="BARW01042931">
    <property type="protein sequence ID" value="GAJ16937.1"/>
    <property type="molecule type" value="Genomic_DNA"/>
</dbReference>
<sequence>MSIIAVGTIDKKLIYRKRKKGDDVKRYIKTVNPDLPGQ</sequence>
<feature type="non-terminal residue" evidence="1">
    <location>
        <position position="38"/>
    </location>
</feature>
<gene>
    <name evidence="1" type="ORF">S12H4_63275</name>
</gene>
<reference evidence="1" key="1">
    <citation type="journal article" date="2014" name="Front. Microbiol.">
        <title>High frequency of phylogenetically diverse reductive dehalogenase-homologous genes in deep subseafloor sedimentary metagenomes.</title>
        <authorList>
            <person name="Kawai M."/>
            <person name="Futagami T."/>
            <person name="Toyoda A."/>
            <person name="Takaki Y."/>
            <person name="Nishi S."/>
            <person name="Hori S."/>
            <person name="Arai W."/>
            <person name="Tsubouchi T."/>
            <person name="Morono Y."/>
            <person name="Uchiyama I."/>
            <person name="Ito T."/>
            <person name="Fujiyama A."/>
            <person name="Inagaki F."/>
            <person name="Takami H."/>
        </authorList>
    </citation>
    <scope>NUCLEOTIDE SEQUENCE</scope>
    <source>
        <strain evidence="1">Expedition CK06-06</strain>
    </source>
</reference>
<organism evidence="1">
    <name type="scientific">marine sediment metagenome</name>
    <dbReference type="NCBI Taxonomy" id="412755"/>
    <lineage>
        <taxon>unclassified sequences</taxon>
        <taxon>metagenomes</taxon>
        <taxon>ecological metagenomes</taxon>
    </lineage>
</organism>
<dbReference type="AlphaFoldDB" id="X1VFV4"/>
<evidence type="ECO:0000313" key="1">
    <source>
        <dbReference type="EMBL" id="GAJ16937.1"/>
    </source>
</evidence>
<comment type="caution">
    <text evidence="1">The sequence shown here is derived from an EMBL/GenBank/DDBJ whole genome shotgun (WGS) entry which is preliminary data.</text>
</comment>
<proteinExistence type="predicted"/>
<accession>X1VFV4</accession>